<keyword evidence="4" id="KW-1185">Reference proteome</keyword>
<dbReference type="SUPFAM" id="SSF47413">
    <property type="entry name" value="lambda repressor-like DNA-binding domains"/>
    <property type="match status" value="1"/>
</dbReference>
<evidence type="ECO:0000313" key="3">
    <source>
        <dbReference type="EMBL" id="KGI81278.1"/>
    </source>
</evidence>
<dbReference type="SMART" id="SM00530">
    <property type="entry name" value="HTH_XRE"/>
    <property type="match status" value="1"/>
</dbReference>
<dbReference type="KEGG" id="aey:CDG81_12310"/>
<dbReference type="Proteomes" id="UP000215043">
    <property type="component" value="Chromosome"/>
</dbReference>
<dbReference type="InterPro" id="IPR001387">
    <property type="entry name" value="Cro/C1-type_HTH"/>
</dbReference>
<proteinExistence type="predicted"/>
<reference evidence="3 4" key="1">
    <citation type="journal article" date="2014" name="PLoS ONE">
        <title>Identification and Characterization of a New Erythromycin Biosynthetic Gene Cluster in Actinopolyspora erythraea YIM90600, a Novel Erythronolide-Producing Halophilic Actinomycete Isolated from Salt Field.</title>
        <authorList>
            <person name="Chen D."/>
            <person name="Feng J."/>
            <person name="Huang L."/>
            <person name="Zhang Q."/>
            <person name="Wu J."/>
            <person name="Zhu X."/>
            <person name="Duan Y."/>
            <person name="Xu Z."/>
        </authorList>
    </citation>
    <scope>NUCLEOTIDE SEQUENCE [LARGE SCALE GENOMIC DNA]</scope>
    <source>
        <strain evidence="3 4">YIM90600</strain>
    </source>
</reference>
<feature type="domain" description="HTH cro/C1-type" evidence="1">
    <location>
        <begin position="16"/>
        <end position="70"/>
    </location>
</feature>
<dbReference type="PROSITE" id="PS50943">
    <property type="entry name" value="HTH_CROC1"/>
    <property type="match status" value="1"/>
</dbReference>
<dbReference type="InterPro" id="IPR043917">
    <property type="entry name" value="DUF5753"/>
</dbReference>
<dbReference type="CDD" id="cd00093">
    <property type="entry name" value="HTH_XRE"/>
    <property type="match status" value="1"/>
</dbReference>
<dbReference type="HOGENOM" id="CLU_055817_1_1_11"/>
<dbReference type="EMBL" id="JPMV01000020">
    <property type="protein sequence ID" value="KGI81278.1"/>
    <property type="molecule type" value="Genomic_DNA"/>
</dbReference>
<dbReference type="GO" id="GO:0003677">
    <property type="term" value="F:DNA binding"/>
    <property type="evidence" value="ECO:0007669"/>
    <property type="project" value="InterPro"/>
</dbReference>
<dbReference type="InterPro" id="IPR010982">
    <property type="entry name" value="Lambda_DNA-bd_dom_sf"/>
</dbReference>
<evidence type="ECO:0000313" key="5">
    <source>
        <dbReference type="Proteomes" id="UP000215043"/>
    </source>
</evidence>
<accession>A0A099D508</accession>
<evidence type="ECO:0000313" key="2">
    <source>
        <dbReference type="EMBL" id="ASU78937.1"/>
    </source>
</evidence>
<name>A0A099D508_9ACTN</name>
<evidence type="ECO:0000313" key="4">
    <source>
        <dbReference type="Proteomes" id="UP000029737"/>
    </source>
</evidence>
<dbReference type="Gene3D" id="1.10.260.40">
    <property type="entry name" value="lambda repressor-like DNA-binding domains"/>
    <property type="match status" value="1"/>
</dbReference>
<sequence length="279" mass="31374">MGLGPTARRRRLGAHLAEMRESSELSVAHVAGHVGVSEQTLRNWERGLSTMRKMELHALCELYEASADVRETLETARRESSKRGWWSTYKLPTWFKPYIGLENDATLVRNFEQEIIPGLLQTEAYAREIHLYGGHMPQPDRVEQWVSARMQRQRRLYESSPLELRAVVSEAALRRSIGGEEVMAEQLQHIVKLAELPNVMFQVISAASGVHAGLSGGGFTVLSFEETDPDIGYIEGPLGGHIIEDSNEVTTLRHIFDEVRSATLSQRESVKLVRTMIPA</sequence>
<evidence type="ECO:0000259" key="1">
    <source>
        <dbReference type="PROSITE" id="PS50943"/>
    </source>
</evidence>
<dbReference type="AlphaFoldDB" id="A0A099D508"/>
<reference evidence="2 5" key="2">
    <citation type="submission" date="2017-08" db="EMBL/GenBank/DDBJ databases">
        <title>The complete genome sequence of moderately halophilic actinomycete Actinopolyspora erythraea YIM 90600, the producer of novel erythromycin, novel actinopolysporins A-C and tubercidin.</title>
        <authorList>
            <person name="Yin M."/>
            <person name="Tang S."/>
        </authorList>
    </citation>
    <scope>NUCLEOTIDE SEQUENCE [LARGE SCALE GENOMIC DNA]</scope>
    <source>
        <strain evidence="2 5">YIM 90600</strain>
    </source>
</reference>
<organism evidence="2 5">
    <name type="scientific">Actinopolyspora erythraea</name>
    <dbReference type="NCBI Taxonomy" id="414996"/>
    <lineage>
        <taxon>Bacteria</taxon>
        <taxon>Bacillati</taxon>
        <taxon>Actinomycetota</taxon>
        <taxon>Actinomycetes</taxon>
        <taxon>Actinopolysporales</taxon>
        <taxon>Actinopolysporaceae</taxon>
        <taxon>Actinopolyspora</taxon>
    </lineage>
</organism>
<dbReference type="Pfam" id="PF13560">
    <property type="entry name" value="HTH_31"/>
    <property type="match status" value="1"/>
</dbReference>
<dbReference type="eggNOG" id="COG1396">
    <property type="taxonomic scope" value="Bacteria"/>
</dbReference>
<dbReference type="Pfam" id="PF19054">
    <property type="entry name" value="DUF5753"/>
    <property type="match status" value="1"/>
</dbReference>
<gene>
    <name evidence="2" type="ORF">CDG81_12310</name>
    <name evidence="3" type="ORF">IL38_12390</name>
</gene>
<dbReference type="RefSeq" id="WP_084134073.1">
    <property type="nucleotide sequence ID" value="NZ_CP022752.1"/>
</dbReference>
<dbReference type="Proteomes" id="UP000029737">
    <property type="component" value="Unassembled WGS sequence"/>
</dbReference>
<dbReference type="OrthoDB" id="4285266at2"/>
<protein>
    <submittedName>
        <fullName evidence="2">XRE family transcriptional regulator</fullName>
    </submittedName>
</protein>
<dbReference type="EMBL" id="CP022752">
    <property type="protein sequence ID" value="ASU78937.1"/>
    <property type="molecule type" value="Genomic_DNA"/>
</dbReference>